<protein>
    <submittedName>
        <fullName evidence="2">Uncharacterized protein</fullName>
    </submittedName>
</protein>
<organism evidence="2 3">
    <name type="scientific">Porites evermanni</name>
    <dbReference type="NCBI Taxonomy" id="104178"/>
    <lineage>
        <taxon>Eukaryota</taxon>
        <taxon>Metazoa</taxon>
        <taxon>Cnidaria</taxon>
        <taxon>Anthozoa</taxon>
        <taxon>Hexacorallia</taxon>
        <taxon>Scleractinia</taxon>
        <taxon>Fungiina</taxon>
        <taxon>Poritidae</taxon>
        <taxon>Porites</taxon>
    </lineage>
</organism>
<dbReference type="EMBL" id="CALNXI010001871">
    <property type="protein sequence ID" value="CAH3178712.1"/>
    <property type="molecule type" value="Genomic_DNA"/>
</dbReference>
<comment type="caution">
    <text evidence="2">The sequence shown here is derived from an EMBL/GenBank/DDBJ whole genome shotgun (WGS) entry which is preliminary data.</text>
</comment>
<gene>
    <name evidence="2" type="ORF">PEVE_00011927</name>
</gene>
<evidence type="ECO:0000256" key="1">
    <source>
        <dbReference type="SAM" id="MobiDB-lite"/>
    </source>
</evidence>
<feature type="region of interest" description="Disordered" evidence="1">
    <location>
        <begin position="121"/>
        <end position="140"/>
    </location>
</feature>
<sequence>MAAVLPTSAKRTNKGRFCRAKAFIRNNNAADRLTPSWFAIEKQENERNVRDPEVCSGFFTSRPSSCGIIKMSWLRLWIMEGFEACGTALRLSNCINEPVSVLGSLLYICCSNSESEEANISGKIRPTVAPEPREGDQSLM</sequence>
<feature type="compositionally biased region" description="Basic and acidic residues" evidence="1">
    <location>
        <begin position="131"/>
        <end position="140"/>
    </location>
</feature>
<proteinExistence type="predicted"/>
<dbReference type="Proteomes" id="UP001159427">
    <property type="component" value="Unassembled WGS sequence"/>
</dbReference>
<name>A0ABN8RKB4_9CNID</name>
<evidence type="ECO:0000313" key="3">
    <source>
        <dbReference type="Proteomes" id="UP001159427"/>
    </source>
</evidence>
<reference evidence="2 3" key="1">
    <citation type="submission" date="2022-05" db="EMBL/GenBank/DDBJ databases">
        <authorList>
            <consortium name="Genoscope - CEA"/>
            <person name="William W."/>
        </authorList>
    </citation>
    <scope>NUCLEOTIDE SEQUENCE [LARGE SCALE GENOMIC DNA]</scope>
</reference>
<accession>A0ABN8RKB4</accession>
<evidence type="ECO:0000313" key="2">
    <source>
        <dbReference type="EMBL" id="CAH3178712.1"/>
    </source>
</evidence>
<keyword evidence="3" id="KW-1185">Reference proteome</keyword>